<dbReference type="CDD" id="cd00448">
    <property type="entry name" value="YjgF_YER057c_UK114_family"/>
    <property type="match status" value="1"/>
</dbReference>
<organism evidence="1 2">
    <name type="scientific">Ferrovibrio xuzhouensis</name>
    <dbReference type="NCBI Taxonomy" id="1576914"/>
    <lineage>
        <taxon>Bacteria</taxon>
        <taxon>Pseudomonadati</taxon>
        <taxon>Pseudomonadota</taxon>
        <taxon>Alphaproteobacteria</taxon>
        <taxon>Rhodospirillales</taxon>
        <taxon>Rhodospirillaceae</taxon>
        <taxon>Ferrovibrio</taxon>
    </lineage>
</organism>
<keyword evidence="2" id="KW-1185">Reference proteome</keyword>
<dbReference type="PANTHER" id="PTHR11803:SF44">
    <property type="entry name" value="RUTC FAMILY PROTEIN YJGH"/>
    <property type="match status" value="1"/>
</dbReference>
<accession>A0ABV7VFE2</accession>
<sequence length="127" mass="13572">MNRTHHDPAAVGAPVGGYTHGCEIAEGRRILFISGQIPETADGSVAADLEGQAHQVWRNIAAVLAAAGMSLDNLVKVTTFLTDRGQVPANRKVRNEVLGDRKVALTVMVATTLEAKWLLEIEAIAMD</sequence>
<gene>
    <name evidence="1" type="ORF">ACFOOQ_09455</name>
</gene>
<keyword evidence="1" id="KW-0378">Hydrolase</keyword>
<evidence type="ECO:0000313" key="1">
    <source>
        <dbReference type="EMBL" id="MFC3675767.1"/>
    </source>
</evidence>
<dbReference type="EMBL" id="JBHRYJ010000001">
    <property type="protein sequence ID" value="MFC3675767.1"/>
    <property type="molecule type" value="Genomic_DNA"/>
</dbReference>
<name>A0ABV7VFE2_9PROT</name>
<dbReference type="RefSeq" id="WP_379724956.1">
    <property type="nucleotide sequence ID" value="NZ_JBHRYJ010000001.1"/>
</dbReference>
<dbReference type="Proteomes" id="UP001595711">
    <property type="component" value="Unassembled WGS sequence"/>
</dbReference>
<evidence type="ECO:0000313" key="2">
    <source>
        <dbReference type="Proteomes" id="UP001595711"/>
    </source>
</evidence>
<dbReference type="GO" id="GO:0016787">
    <property type="term" value="F:hydrolase activity"/>
    <property type="evidence" value="ECO:0007669"/>
    <property type="project" value="UniProtKB-KW"/>
</dbReference>
<dbReference type="PANTHER" id="PTHR11803">
    <property type="entry name" value="2-IMINOBUTANOATE/2-IMINOPROPANOATE DEAMINASE RIDA"/>
    <property type="match status" value="1"/>
</dbReference>
<dbReference type="InterPro" id="IPR006175">
    <property type="entry name" value="YjgF/YER057c/UK114"/>
</dbReference>
<protein>
    <submittedName>
        <fullName evidence="1">RidA family protein</fullName>
        <ecNumber evidence="1">3.5.-.-</ecNumber>
    </submittedName>
</protein>
<comment type="caution">
    <text evidence="1">The sequence shown here is derived from an EMBL/GenBank/DDBJ whole genome shotgun (WGS) entry which is preliminary data.</text>
</comment>
<dbReference type="Pfam" id="PF01042">
    <property type="entry name" value="Ribonuc_L-PSP"/>
    <property type="match status" value="1"/>
</dbReference>
<dbReference type="Gene3D" id="3.30.1330.40">
    <property type="entry name" value="RutC-like"/>
    <property type="match status" value="1"/>
</dbReference>
<dbReference type="SUPFAM" id="SSF55298">
    <property type="entry name" value="YjgF-like"/>
    <property type="match status" value="1"/>
</dbReference>
<dbReference type="InterPro" id="IPR035959">
    <property type="entry name" value="RutC-like_sf"/>
</dbReference>
<proteinExistence type="predicted"/>
<dbReference type="EC" id="3.5.-.-" evidence="1"/>
<reference evidence="2" key="1">
    <citation type="journal article" date="2019" name="Int. J. Syst. Evol. Microbiol.">
        <title>The Global Catalogue of Microorganisms (GCM) 10K type strain sequencing project: providing services to taxonomists for standard genome sequencing and annotation.</title>
        <authorList>
            <consortium name="The Broad Institute Genomics Platform"/>
            <consortium name="The Broad Institute Genome Sequencing Center for Infectious Disease"/>
            <person name="Wu L."/>
            <person name="Ma J."/>
        </authorList>
    </citation>
    <scope>NUCLEOTIDE SEQUENCE [LARGE SCALE GENOMIC DNA]</scope>
    <source>
        <strain evidence="2">KCTC 42182</strain>
    </source>
</reference>